<evidence type="ECO:0000313" key="6">
    <source>
        <dbReference type="EMBL" id="VYU43102.1"/>
    </source>
</evidence>
<protein>
    <submittedName>
        <fullName evidence="6">UDP-N-acetylmuramoyl-tripeptide--D-alanyl-D-alanine ligase</fullName>
        <ecNumber evidence="6">6.3.2.10</ecNumber>
    </submittedName>
</protein>
<feature type="domain" description="Mur ligase central" evidence="5">
    <location>
        <begin position="122"/>
        <end position="306"/>
    </location>
</feature>
<reference evidence="6" key="1">
    <citation type="submission" date="2019-11" db="EMBL/GenBank/DDBJ databases">
        <authorList>
            <person name="Feng L."/>
        </authorList>
    </citation>
    <scope>NUCLEOTIDE SEQUENCE</scope>
    <source>
        <strain evidence="6">SsimulansLFYP27</strain>
    </source>
</reference>
<dbReference type="PANTHER" id="PTHR43024:SF1">
    <property type="entry name" value="UDP-N-ACETYLMURAMOYL-TRIPEPTIDE--D-ALANYL-D-ALANINE LIGASE"/>
    <property type="match status" value="1"/>
</dbReference>
<keyword evidence="3" id="KW-0067">ATP-binding</keyword>
<dbReference type="InterPro" id="IPR036615">
    <property type="entry name" value="Mur_ligase_C_dom_sf"/>
</dbReference>
<dbReference type="SUPFAM" id="SSF53244">
    <property type="entry name" value="MurD-like peptide ligases, peptide-binding domain"/>
    <property type="match status" value="1"/>
</dbReference>
<keyword evidence="2" id="KW-0547">Nucleotide-binding</keyword>
<feature type="domain" description="Mur ligase C-terminal" evidence="4">
    <location>
        <begin position="341"/>
        <end position="455"/>
    </location>
</feature>
<keyword evidence="1 6" id="KW-0436">Ligase</keyword>
<dbReference type="InterPro" id="IPR004101">
    <property type="entry name" value="Mur_ligase_C"/>
</dbReference>
<evidence type="ECO:0000256" key="2">
    <source>
        <dbReference type="ARBA" id="ARBA00022741"/>
    </source>
</evidence>
<name>A0A6N3EQ15_STASI</name>
<dbReference type="PANTHER" id="PTHR43024">
    <property type="entry name" value="UDP-N-ACETYLMURAMOYL-TRIPEPTIDE--D-ALANYL-D-ALANINE LIGASE"/>
    <property type="match status" value="1"/>
</dbReference>
<sequence>MYTLETIAQILDTELFDAQGKEQNSIDDFEYQMLHVKSESTAFISISEASWKQYLKKSKVMKDGNAQIPKDVSKIGLIITETYVEDLAHQIPQIVVRNAIKAMKILALHIRKHYHNPVIALTGSMGKSSTRLMLSAALQPYKVQQNRGNSNTRSAIYLHMCKLASNPDIAVFETSLNALNNRGNMAEVLKPQIAIVTGIGSAHLSTIGSTEEIVAFKSRIFAGLNQDGIAIYNGDTLHQNELKQAASIHTKHVFRYSTEDNSADIYTTQIKPVKKAVEVTTNDGYQFEVPSVSKGMVENALAVLLTLKHLKVDVKQHLKQLAQTQLFKKVLEFRPVKSLHEEATVLDDTHNASLPAMLNAIDAFNSQAPFFKGHKIIALGQISDLGEQTDRVHAELVPALEQSEADYILCMDQPLRKVVNKVKGKYITWYHNKDLMLKDLCYLINQDALVLMKSSVTQTEFPKVASQLQNALLHYERSGDEEKHFEAAASQGRAYLIYNLETDQIETQSNRYGSATIEGLTPIIYYLDAKQREVQNYTVTLKQWPTNNDTYYEGIQLSWRDLVEAMNDTPHPSLVYQLAHELYPTHQARKRHVQELVKQLKMSDSVAINLTGRFRMKERQTFSVDDLLALLKYGQNQLFENDKGGIVIGEYGRHGILKDGKQVIIFTGFESEDEAKSYLSRKV</sequence>
<evidence type="ECO:0000259" key="4">
    <source>
        <dbReference type="Pfam" id="PF02875"/>
    </source>
</evidence>
<dbReference type="EMBL" id="CACRUO010000056">
    <property type="protein sequence ID" value="VYU43102.1"/>
    <property type="molecule type" value="Genomic_DNA"/>
</dbReference>
<dbReference type="Pfam" id="PF08245">
    <property type="entry name" value="Mur_ligase_M"/>
    <property type="match status" value="1"/>
</dbReference>
<dbReference type="RefSeq" id="WP_070684266.1">
    <property type="nucleotide sequence ID" value="NZ_CACRUO010000056.1"/>
</dbReference>
<dbReference type="EC" id="6.3.2.10" evidence="6"/>
<evidence type="ECO:0000259" key="5">
    <source>
        <dbReference type="Pfam" id="PF08245"/>
    </source>
</evidence>
<dbReference type="Pfam" id="PF02875">
    <property type="entry name" value="Mur_ligase_C"/>
    <property type="match status" value="1"/>
</dbReference>
<evidence type="ECO:0000256" key="1">
    <source>
        <dbReference type="ARBA" id="ARBA00022598"/>
    </source>
</evidence>
<evidence type="ECO:0000256" key="3">
    <source>
        <dbReference type="ARBA" id="ARBA00022840"/>
    </source>
</evidence>
<dbReference type="Gene3D" id="3.90.190.20">
    <property type="entry name" value="Mur ligase, C-terminal domain"/>
    <property type="match status" value="1"/>
</dbReference>
<dbReference type="GO" id="GO:0005524">
    <property type="term" value="F:ATP binding"/>
    <property type="evidence" value="ECO:0007669"/>
    <property type="project" value="UniProtKB-KW"/>
</dbReference>
<dbReference type="InterPro" id="IPR051046">
    <property type="entry name" value="MurCDEF_CellWall_CoF430Synth"/>
</dbReference>
<gene>
    <name evidence="6" type="primary">murF_1</name>
    <name evidence="6" type="ORF">SSLFYP27_00213</name>
</gene>
<dbReference type="Gene3D" id="3.40.1190.10">
    <property type="entry name" value="Mur-like, catalytic domain"/>
    <property type="match status" value="1"/>
</dbReference>
<dbReference type="GO" id="GO:0047480">
    <property type="term" value="F:UDP-N-acetylmuramoyl-tripeptide-D-alanyl-D-alanine ligase activity"/>
    <property type="evidence" value="ECO:0007669"/>
    <property type="project" value="UniProtKB-EC"/>
</dbReference>
<accession>A0A6N3EQ15</accession>
<proteinExistence type="predicted"/>
<dbReference type="SUPFAM" id="SSF53623">
    <property type="entry name" value="MurD-like peptide ligases, catalytic domain"/>
    <property type="match status" value="1"/>
</dbReference>
<organism evidence="6">
    <name type="scientific">Staphylococcus simulans</name>
    <dbReference type="NCBI Taxonomy" id="1286"/>
    <lineage>
        <taxon>Bacteria</taxon>
        <taxon>Bacillati</taxon>
        <taxon>Bacillota</taxon>
        <taxon>Bacilli</taxon>
        <taxon>Bacillales</taxon>
        <taxon>Staphylococcaceae</taxon>
        <taxon>Staphylococcus</taxon>
    </lineage>
</organism>
<dbReference type="AlphaFoldDB" id="A0A6N3EQ15"/>
<dbReference type="InterPro" id="IPR036565">
    <property type="entry name" value="Mur-like_cat_sf"/>
</dbReference>
<dbReference type="InterPro" id="IPR013221">
    <property type="entry name" value="Mur_ligase_cen"/>
</dbReference>